<evidence type="ECO:0000313" key="8">
    <source>
        <dbReference type="Proteomes" id="UP000034190"/>
    </source>
</evidence>
<evidence type="ECO:0000256" key="5">
    <source>
        <dbReference type="ARBA" id="ARBA00023136"/>
    </source>
</evidence>
<dbReference type="PANTHER" id="PTHR30250">
    <property type="entry name" value="PST FAMILY PREDICTED COLANIC ACID TRANSPORTER"/>
    <property type="match status" value="1"/>
</dbReference>
<dbReference type="AlphaFoldDB" id="A0A0G0US12"/>
<evidence type="ECO:0000256" key="4">
    <source>
        <dbReference type="ARBA" id="ARBA00022989"/>
    </source>
</evidence>
<gene>
    <name evidence="7" type="ORF">UU43_C0004G0007</name>
</gene>
<feature type="transmembrane region" description="Helical" evidence="6">
    <location>
        <begin position="170"/>
        <end position="194"/>
    </location>
</feature>
<accession>A0A0G0US12</accession>
<dbReference type="InterPro" id="IPR002797">
    <property type="entry name" value="Polysacc_synth"/>
</dbReference>
<feature type="transmembrane region" description="Helical" evidence="6">
    <location>
        <begin position="113"/>
        <end position="134"/>
    </location>
</feature>
<protein>
    <submittedName>
        <fullName evidence="7">Polysaccharide biosynthesis protein</fullName>
    </submittedName>
</protein>
<keyword evidence="2" id="KW-1003">Cell membrane</keyword>
<feature type="transmembrane region" description="Helical" evidence="6">
    <location>
        <begin position="42"/>
        <end position="66"/>
    </location>
</feature>
<feature type="transmembrane region" description="Helical" evidence="6">
    <location>
        <begin position="326"/>
        <end position="347"/>
    </location>
</feature>
<dbReference type="Proteomes" id="UP000034190">
    <property type="component" value="Unassembled WGS sequence"/>
</dbReference>
<feature type="transmembrane region" description="Helical" evidence="6">
    <location>
        <begin position="413"/>
        <end position="435"/>
    </location>
</feature>
<feature type="transmembrane region" description="Helical" evidence="6">
    <location>
        <begin position="359"/>
        <end position="376"/>
    </location>
</feature>
<evidence type="ECO:0000256" key="2">
    <source>
        <dbReference type="ARBA" id="ARBA00022475"/>
    </source>
</evidence>
<dbReference type="PANTHER" id="PTHR30250:SF11">
    <property type="entry name" value="O-ANTIGEN TRANSPORTER-RELATED"/>
    <property type="match status" value="1"/>
</dbReference>
<sequence length="490" mass="53478">MNKSLAHNTAIFTLALGVQKVFSFLFFWYLSSKLGPHGLGQYAFALSFTTLFAVFMDIGMSTVLTREIAKDRQNAQRILGAALSVKIISAIAVLAVMAVIVLNSDYDPVVRSLIALASLVMISDSLQLLFSSFFRGMHTLLYESMSVLLFQIVEIGVGVVALELTGDVRWAIGSVAIASASVLAYFIILAYMRFRCVIVPIWDKRALMALLRLLPSFAMATIIVRVYNTADVIILEHVMGTEGVGVYSVPAKIITAFQGLFAGSFAAALYPLLSSTYHVNKDAIGPLLVKAFHYMSAVALPMGIGLSVTSGLIIRTIWPEYHGAEVPLILMSLSVPFIFLSFPTGSLLNASNRQKVATIHRLIATVLNIALNIVFIPRYGAYAAAAVFLGTNGVIFLLDCWRVRNELHDIGGWFVTKGIRVIIASGVMGGVVWYLQQITTQLPVIVGVGIFVYIILAWGLGGVSREDMMTFVQEFRKKPRIASPHPDEAL</sequence>
<evidence type="ECO:0000256" key="1">
    <source>
        <dbReference type="ARBA" id="ARBA00004651"/>
    </source>
</evidence>
<keyword evidence="4 6" id="KW-1133">Transmembrane helix</keyword>
<organism evidence="7 8">
    <name type="scientific">Candidatus Falkowbacteria bacterium GW2011_GWA2_41_14</name>
    <dbReference type="NCBI Taxonomy" id="1618635"/>
    <lineage>
        <taxon>Bacteria</taxon>
        <taxon>Candidatus Falkowiibacteriota</taxon>
    </lineage>
</organism>
<comment type="subcellular location">
    <subcellularLocation>
        <location evidence="1">Cell membrane</location>
        <topology evidence="1">Multi-pass membrane protein</topology>
    </subcellularLocation>
</comment>
<feature type="transmembrane region" description="Helical" evidence="6">
    <location>
        <begin position="291"/>
        <end position="314"/>
    </location>
</feature>
<dbReference type="CDD" id="cd13128">
    <property type="entry name" value="MATE_Wzx_like"/>
    <property type="match status" value="1"/>
</dbReference>
<feature type="transmembrane region" description="Helical" evidence="6">
    <location>
        <begin position="12"/>
        <end position="30"/>
    </location>
</feature>
<reference evidence="7 8" key="1">
    <citation type="journal article" date="2015" name="Nature">
        <title>rRNA introns, odd ribosomes, and small enigmatic genomes across a large radiation of phyla.</title>
        <authorList>
            <person name="Brown C.T."/>
            <person name="Hug L.A."/>
            <person name="Thomas B.C."/>
            <person name="Sharon I."/>
            <person name="Castelle C.J."/>
            <person name="Singh A."/>
            <person name="Wilkins M.J."/>
            <person name="Williams K.H."/>
            <person name="Banfield J.F."/>
        </authorList>
    </citation>
    <scope>NUCLEOTIDE SEQUENCE [LARGE SCALE GENOMIC DNA]</scope>
</reference>
<keyword evidence="3 6" id="KW-0812">Transmembrane</keyword>
<feature type="transmembrane region" description="Helical" evidence="6">
    <location>
        <begin position="146"/>
        <end position="164"/>
    </location>
</feature>
<feature type="transmembrane region" description="Helical" evidence="6">
    <location>
        <begin position="247"/>
        <end position="270"/>
    </location>
</feature>
<dbReference type="Pfam" id="PF01943">
    <property type="entry name" value="Polysacc_synt"/>
    <property type="match status" value="1"/>
</dbReference>
<evidence type="ECO:0000256" key="3">
    <source>
        <dbReference type="ARBA" id="ARBA00022692"/>
    </source>
</evidence>
<feature type="transmembrane region" description="Helical" evidence="6">
    <location>
        <begin position="206"/>
        <end position="227"/>
    </location>
</feature>
<feature type="transmembrane region" description="Helical" evidence="6">
    <location>
        <begin position="382"/>
        <end position="401"/>
    </location>
</feature>
<keyword evidence="5 6" id="KW-0472">Membrane</keyword>
<evidence type="ECO:0000256" key="6">
    <source>
        <dbReference type="SAM" id="Phobius"/>
    </source>
</evidence>
<dbReference type="GO" id="GO:0005886">
    <property type="term" value="C:plasma membrane"/>
    <property type="evidence" value="ECO:0007669"/>
    <property type="project" value="UniProtKB-SubCell"/>
</dbReference>
<dbReference type="EMBL" id="LCAP01000004">
    <property type="protein sequence ID" value="KKR91559.1"/>
    <property type="molecule type" value="Genomic_DNA"/>
</dbReference>
<feature type="transmembrane region" description="Helical" evidence="6">
    <location>
        <begin position="441"/>
        <end position="460"/>
    </location>
</feature>
<proteinExistence type="predicted"/>
<dbReference type="InterPro" id="IPR050833">
    <property type="entry name" value="Poly_Biosynth_Transport"/>
</dbReference>
<feature type="transmembrane region" description="Helical" evidence="6">
    <location>
        <begin position="78"/>
        <end position="101"/>
    </location>
</feature>
<evidence type="ECO:0000313" key="7">
    <source>
        <dbReference type="EMBL" id="KKR91559.1"/>
    </source>
</evidence>
<comment type="caution">
    <text evidence="7">The sequence shown here is derived from an EMBL/GenBank/DDBJ whole genome shotgun (WGS) entry which is preliminary data.</text>
</comment>
<name>A0A0G0US12_9BACT</name>